<keyword evidence="1" id="KW-0812">Transmembrane</keyword>
<dbReference type="PANTHER" id="PTHR34970:SF5">
    <property type="entry name" value="PROTEIN, PUTATIVE-RELATED"/>
    <property type="match status" value="1"/>
</dbReference>
<proteinExistence type="predicted"/>
<keyword evidence="3" id="KW-1185">Reference proteome</keyword>
<gene>
    <name evidence="2" type="ORF">M8C21_010310</name>
</gene>
<comment type="caution">
    <text evidence="2">The sequence shown here is derived from an EMBL/GenBank/DDBJ whole genome shotgun (WGS) entry which is preliminary data.</text>
</comment>
<dbReference type="PANTHER" id="PTHR34970">
    <property type="entry name" value="ABC TRANSPORTER A FAMILY PROTEIN"/>
    <property type="match status" value="1"/>
</dbReference>
<dbReference type="AlphaFoldDB" id="A0AAD5G9H7"/>
<dbReference type="Proteomes" id="UP001206925">
    <property type="component" value="Unassembled WGS sequence"/>
</dbReference>
<feature type="transmembrane region" description="Helical" evidence="1">
    <location>
        <begin position="81"/>
        <end position="102"/>
    </location>
</feature>
<keyword evidence="1" id="KW-1133">Transmembrane helix</keyword>
<name>A0AAD5G9H7_AMBAR</name>
<dbReference type="EMBL" id="JAMZMK010010249">
    <property type="protein sequence ID" value="KAI7732371.1"/>
    <property type="molecule type" value="Genomic_DNA"/>
</dbReference>
<evidence type="ECO:0000256" key="1">
    <source>
        <dbReference type="SAM" id="Phobius"/>
    </source>
</evidence>
<dbReference type="PROSITE" id="PS51257">
    <property type="entry name" value="PROKAR_LIPOPROTEIN"/>
    <property type="match status" value="1"/>
</dbReference>
<sequence>MMRMRLLWFTVGFGSTACVMGGLVYKDLLLDRHSLSLQLKNQFDSLESRVSNLESASSKTCAGLLIILGQQYRNNKLDEEVVSLILFLITCISSSLSVKTLLKAWVLNVLDLQKDKVMRYARIWLTICSFCFGINIELMAHNA</sequence>
<evidence type="ECO:0000313" key="3">
    <source>
        <dbReference type="Proteomes" id="UP001206925"/>
    </source>
</evidence>
<feature type="non-terminal residue" evidence="2">
    <location>
        <position position="143"/>
    </location>
</feature>
<evidence type="ECO:0000313" key="2">
    <source>
        <dbReference type="EMBL" id="KAI7732371.1"/>
    </source>
</evidence>
<feature type="transmembrane region" description="Helical" evidence="1">
    <location>
        <begin position="123"/>
        <end position="140"/>
    </location>
</feature>
<reference evidence="2" key="1">
    <citation type="submission" date="2022-06" db="EMBL/GenBank/DDBJ databases">
        <title>Uncovering the hologenomic basis of an extraordinary plant invasion.</title>
        <authorList>
            <person name="Bieker V.C."/>
            <person name="Martin M.D."/>
            <person name="Gilbert T."/>
            <person name="Hodgins K."/>
            <person name="Battlay P."/>
            <person name="Petersen B."/>
            <person name="Wilson J."/>
        </authorList>
    </citation>
    <scope>NUCLEOTIDE SEQUENCE</scope>
    <source>
        <strain evidence="2">AA19_3_7</strain>
        <tissue evidence="2">Leaf</tissue>
    </source>
</reference>
<organism evidence="2 3">
    <name type="scientific">Ambrosia artemisiifolia</name>
    <name type="common">Common ragweed</name>
    <dbReference type="NCBI Taxonomy" id="4212"/>
    <lineage>
        <taxon>Eukaryota</taxon>
        <taxon>Viridiplantae</taxon>
        <taxon>Streptophyta</taxon>
        <taxon>Embryophyta</taxon>
        <taxon>Tracheophyta</taxon>
        <taxon>Spermatophyta</taxon>
        <taxon>Magnoliopsida</taxon>
        <taxon>eudicotyledons</taxon>
        <taxon>Gunneridae</taxon>
        <taxon>Pentapetalae</taxon>
        <taxon>asterids</taxon>
        <taxon>campanulids</taxon>
        <taxon>Asterales</taxon>
        <taxon>Asteraceae</taxon>
        <taxon>Asteroideae</taxon>
        <taxon>Heliantheae alliance</taxon>
        <taxon>Heliantheae</taxon>
        <taxon>Ambrosia</taxon>
    </lineage>
</organism>
<protein>
    <submittedName>
        <fullName evidence="2">Uncharacterized protein</fullName>
    </submittedName>
</protein>
<accession>A0AAD5G9H7</accession>
<keyword evidence="1" id="KW-0472">Membrane</keyword>